<organism evidence="2 3">
    <name type="scientific">Clytia hemisphaerica</name>
    <dbReference type="NCBI Taxonomy" id="252671"/>
    <lineage>
        <taxon>Eukaryota</taxon>
        <taxon>Metazoa</taxon>
        <taxon>Cnidaria</taxon>
        <taxon>Hydrozoa</taxon>
        <taxon>Hydroidolina</taxon>
        <taxon>Leptothecata</taxon>
        <taxon>Obeliida</taxon>
        <taxon>Clytiidae</taxon>
        <taxon>Clytia</taxon>
    </lineage>
</organism>
<keyword evidence="1" id="KW-0732">Signal</keyword>
<dbReference type="GeneID" id="136815552"/>
<dbReference type="EnsemblMetazoa" id="CLYHEMT014449.2">
    <property type="protein sequence ID" value="CLYHEMP014449.2"/>
    <property type="gene ID" value="CLYHEMG014449"/>
</dbReference>
<accession>A0A7M5WX21</accession>
<name>A0A7M5WX21_9CNID</name>
<dbReference type="Proteomes" id="UP000594262">
    <property type="component" value="Unplaced"/>
</dbReference>
<feature type="signal peptide" evidence="1">
    <location>
        <begin position="1"/>
        <end position="20"/>
    </location>
</feature>
<dbReference type="EnsemblMetazoa" id="CLYHEMT014449.1">
    <property type="protein sequence ID" value="CLYHEMP014449.1"/>
    <property type="gene ID" value="CLYHEMG014449"/>
</dbReference>
<reference evidence="2" key="1">
    <citation type="submission" date="2021-01" db="UniProtKB">
        <authorList>
            <consortium name="EnsemblMetazoa"/>
        </authorList>
    </citation>
    <scope>IDENTIFICATION</scope>
</reference>
<evidence type="ECO:0000256" key="1">
    <source>
        <dbReference type="SAM" id="SignalP"/>
    </source>
</evidence>
<evidence type="ECO:0008006" key="4">
    <source>
        <dbReference type="Google" id="ProtNLM"/>
    </source>
</evidence>
<evidence type="ECO:0000313" key="3">
    <source>
        <dbReference type="Proteomes" id="UP000594262"/>
    </source>
</evidence>
<sequence>MNFSSILVLALLTIVSYVGASKCKRKVPDNHHGAPSHTVIKEEQPVTSGDLKLSLPVLSAEWNVKIKFLITGFPVPHSKYCAIFRMSNGDVYGTRTPAISVNTETSKLIVASAVSGNANRYKLTSFQTNTWYDVEVDQSYKGNGIYQYSIIVNGDQIASEVNTQAIQFYNVGVYAGHPFPSQLSCTGVISYLKVTNFL</sequence>
<protein>
    <recommendedName>
        <fullName evidence="4">Cnidarian restricted protein</fullName>
    </recommendedName>
</protein>
<dbReference type="RefSeq" id="XP_066928106.1">
    <property type="nucleotide sequence ID" value="XM_067072005.1"/>
</dbReference>
<evidence type="ECO:0000313" key="2">
    <source>
        <dbReference type="EnsemblMetazoa" id="CLYHEMP014449.2"/>
    </source>
</evidence>
<dbReference type="AlphaFoldDB" id="A0A7M5WX21"/>
<proteinExistence type="predicted"/>
<keyword evidence="3" id="KW-1185">Reference proteome</keyword>
<feature type="chain" id="PRO_5036401250" description="Cnidarian restricted protein" evidence="1">
    <location>
        <begin position="21"/>
        <end position="198"/>
    </location>
</feature>